<dbReference type="GO" id="GO:0048471">
    <property type="term" value="C:perinuclear region of cytoplasm"/>
    <property type="evidence" value="ECO:0007669"/>
    <property type="project" value="TreeGrafter"/>
</dbReference>
<evidence type="ECO:0000256" key="1">
    <source>
        <dbReference type="ARBA" id="ARBA00022468"/>
    </source>
</evidence>
<protein>
    <recommendedName>
        <fullName evidence="7">RNI-like protein</fullName>
    </recommendedName>
</protein>
<dbReference type="Pfam" id="PF13516">
    <property type="entry name" value="LRR_6"/>
    <property type="match status" value="3"/>
</dbReference>
<evidence type="ECO:0008006" key="7">
    <source>
        <dbReference type="Google" id="ProtNLM"/>
    </source>
</evidence>
<organism evidence="5 6">
    <name type="scientific">Thamnocephalis sphaerospora</name>
    <dbReference type="NCBI Taxonomy" id="78915"/>
    <lineage>
        <taxon>Eukaryota</taxon>
        <taxon>Fungi</taxon>
        <taxon>Fungi incertae sedis</taxon>
        <taxon>Zoopagomycota</taxon>
        <taxon>Zoopagomycotina</taxon>
        <taxon>Zoopagomycetes</taxon>
        <taxon>Zoopagales</taxon>
        <taxon>Sigmoideomycetaceae</taxon>
        <taxon>Thamnocephalis</taxon>
    </lineage>
</organism>
<dbReference type="CDD" id="cd00116">
    <property type="entry name" value="LRR_RI"/>
    <property type="match status" value="1"/>
</dbReference>
<evidence type="ECO:0000256" key="3">
    <source>
        <dbReference type="ARBA" id="ARBA00022737"/>
    </source>
</evidence>
<keyword evidence="1" id="KW-0343">GTPase activation</keyword>
<dbReference type="PANTHER" id="PTHR24113">
    <property type="entry name" value="RAN GTPASE-ACTIVATING PROTEIN 1"/>
    <property type="match status" value="1"/>
</dbReference>
<accession>A0A4V1IX50</accession>
<dbReference type="AlphaFoldDB" id="A0A4V1IX50"/>
<feature type="compositionally biased region" description="Acidic residues" evidence="4">
    <location>
        <begin position="355"/>
        <end position="380"/>
    </location>
</feature>
<dbReference type="EMBL" id="KZ992486">
    <property type="protein sequence ID" value="RKP09829.1"/>
    <property type="molecule type" value="Genomic_DNA"/>
</dbReference>
<dbReference type="GO" id="GO:0005829">
    <property type="term" value="C:cytosol"/>
    <property type="evidence" value="ECO:0007669"/>
    <property type="project" value="TreeGrafter"/>
</dbReference>
<dbReference type="PANTHER" id="PTHR24113:SF12">
    <property type="entry name" value="RAN GTPASE-ACTIVATING PROTEIN 1"/>
    <property type="match status" value="1"/>
</dbReference>
<evidence type="ECO:0000256" key="4">
    <source>
        <dbReference type="SAM" id="MobiDB-lite"/>
    </source>
</evidence>
<keyword evidence="6" id="KW-1185">Reference proteome</keyword>
<sequence>MVDLLPEDPYSALYPPENIFSVAGRGLHWDTAADVQEFCEEIAKYERLEVVRLSGNTLGIPAARAFAAALASQKHLKVLDLSDVFTGRLRHELPIALEAICKAVVDKESILELDLSDNAFGPAGAEPLAPFLVERRSLRTLRLNNNGLGPKGGQLVANALLEAAKRNQKENRESALRTVVIGRNRLENSSAEAFAEAFAAHGLLREVRMPQNGIRPEGIVTLLGGLAKCTMLRWLDLQDNTFTTTGAVALAKTLSAWTELEHLNVGDCMLNPEGGLAVANALLAFRPPLQKLNLSYGEIDERGALILSQAVALMPALRALELNGNQFAADGAAADAIRDALDRHNNGEALGSLSDMEELSEEEVEEEEEEEEKEEEEVDELAAALAKAAV</sequence>
<name>A0A4V1IX50_9FUNG</name>
<reference evidence="6" key="1">
    <citation type="journal article" date="2018" name="Nat. Microbiol.">
        <title>Leveraging single-cell genomics to expand the fungal tree of life.</title>
        <authorList>
            <person name="Ahrendt S.R."/>
            <person name="Quandt C.A."/>
            <person name="Ciobanu D."/>
            <person name="Clum A."/>
            <person name="Salamov A."/>
            <person name="Andreopoulos B."/>
            <person name="Cheng J.F."/>
            <person name="Woyke T."/>
            <person name="Pelin A."/>
            <person name="Henrissat B."/>
            <person name="Reynolds N.K."/>
            <person name="Benny G.L."/>
            <person name="Smith M.E."/>
            <person name="James T.Y."/>
            <person name="Grigoriev I.V."/>
        </authorList>
    </citation>
    <scope>NUCLEOTIDE SEQUENCE [LARGE SCALE GENOMIC DNA]</scope>
    <source>
        <strain evidence="6">RSA 1356</strain>
    </source>
</reference>
<evidence type="ECO:0000256" key="2">
    <source>
        <dbReference type="ARBA" id="ARBA00022614"/>
    </source>
</evidence>
<dbReference type="InterPro" id="IPR001611">
    <property type="entry name" value="Leu-rich_rpt"/>
</dbReference>
<keyword evidence="2" id="KW-0433">Leucine-rich repeat</keyword>
<evidence type="ECO:0000313" key="5">
    <source>
        <dbReference type="EMBL" id="RKP09829.1"/>
    </source>
</evidence>
<dbReference type="STRING" id="78915.A0A4V1IX50"/>
<evidence type="ECO:0000313" key="6">
    <source>
        <dbReference type="Proteomes" id="UP000271241"/>
    </source>
</evidence>
<dbReference type="Gene3D" id="3.80.10.10">
    <property type="entry name" value="Ribonuclease Inhibitor"/>
    <property type="match status" value="1"/>
</dbReference>
<dbReference type="OrthoDB" id="184583at2759"/>
<proteinExistence type="predicted"/>
<dbReference type="SMART" id="SM00368">
    <property type="entry name" value="LRR_RI"/>
    <property type="match status" value="9"/>
</dbReference>
<dbReference type="Proteomes" id="UP000271241">
    <property type="component" value="Unassembled WGS sequence"/>
</dbReference>
<dbReference type="InterPro" id="IPR027038">
    <property type="entry name" value="RanGap"/>
</dbReference>
<feature type="compositionally biased region" description="Low complexity" evidence="4">
    <location>
        <begin position="381"/>
        <end position="390"/>
    </location>
</feature>
<dbReference type="GO" id="GO:0005096">
    <property type="term" value="F:GTPase activator activity"/>
    <property type="evidence" value="ECO:0007669"/>
    <property type="project" value="UniProtKB-KW"/>
</dbReference>
<feature type="region of interest" description="Disordered" evidence="4">
    <location>
        <begin position="346"/>
        <end position="390"/>
    </location>
</feature>
<gene>
    <name evidence="5" type="ORF">THASP1DRAFT_13718</name>
</gene>
<dbReference type="GO" id="GO:0005634">
    <property type="term" value="C:nucleus"/>
    <property type="evidence" value="ECO:0007669"/>
    <property type="project" value="TreeGrafter"/>
</dbReference>
<dbReference type="GO" id="GO:0006913">
    <property type="term" value="P:nucleocytoplasmic transport"/>
    <property type="evidence" value="ECO:0007669"/>
    <property type="project" value="TreeGrafter"/>
</dbReference>
<keyword evidence="3" id="KW-0677">Repeat</keyword>
<dbReference type="GO" id="GO:0031267">
    <property type="term" value="F:small GTPase binding"/>
    <property type="evidence" value="ECO:0007669"/>
    <property type="project" value="TreeGrafter"/>
</dbReference>
<dbReference type="InterPro" id="IPR032675">
    <property type="entry name" value="LRR_dom_sf"/>
</dbReference>
<dbReference type="SUPFAM" id="SSF52047">
    <property type="entry name" value="RNI-like"/>
    <property type="match status" value="1"/>
</dbReference>